<dbReference type="EMBL" id="JAVFHQ010000004">
    <property type="protein sequence ID" value="KAK4549484.1"/>
    <property type="molecule type" value="Genomic_DNA"/>
</dbReference>
<dbReference type="Gene3D" id="1.25.40.20">
    <property type="entry name" value="Ankyrin repeat-containing domain"/>
    <property type="match status" value="1"/>
</dbReference>
<organism evidence="4 5">
    <name type="scientific">Oleoguttula mirabilis</name>
    <dbReference type="NCBI Taxonomy" id="1507867"/>
    <lineage>
        <taxon>Eukaryota</taxon>
        <taxon>Fungi</taxon>
        <taxon>Dikarya</taxon>
        <taxon>Ascomycota</taxon>
        <taxon>Pezizomycotina</taxon>
        <taxon>Dothideomycetes</taxon>
        <taxon>Dothideomycetidae</taxon>
        <taxon>Mycosphaerellales</taxon>
        <taxon>Teratosphaeriaceae</taxon>
        <taxon>Oleoguttula</taxon>
    </lineage>
</organism>
<protein>
    <recommendedName>
        <fullName evidence="3">ATPase AAA-type core domain-containing protein</fullName>
    </recommendedName>
</protein>
<dbReference type="InterPro" id="IPR002110">
    <property type="entry name" value="Ankyrin_rpt"/>
</dbReference>
<evidence type="ECO:0000256" key="2">
    <source>
        <dbReference type="ARBA" id="ARBA00022840"/>
    </source>
</evidence>
<dbReference type="SUPFAM" id="SSF52540">
    <property type="entry name" value="P-loop containing nucleoside triphosphate hydrolases"/>
    <property type="match status" value="1"/>
</dbReference>
<dbReference type="Pfam" id="PF07724">
    <property type="entry name" value="AAA_2"/>
    <property type="match status" value="1"/>
</dbReference>
<dbReference type="GO" id="GO:0005737">
    <property type="term" value="C:cytoplasm"/>
    <property type="evidence" value="ECO:0007669"/>
    <property type="project" value="TreeGrafter"/>
</dbReference>
<accession>A0AAV9JV59</accession>
<dbReference type="PANTHER" id="PTHR11638">
    <property type="entry name" value="ATP-DEPENDENT CLP PROTEASE"/>
    <property type="match status" value="1"/>
</dbReference>
<dbReference type="AlphaFoldDB" id="A0AAV9JV59"/>
<dbReference type="InterPro" id="IPR001270">
    <property type="entry name" value="ClpA/B"/>
</dbReference>
<dbReference type="InterPro" id="IPR036770">
    <property type="entry name" value="Ankyrin_rpt-contain_sf"/>
</dbReference>
<evidence type="ECO:0000313" key="5">
    <source>
        <dbReference type="Proteomes" id="UP001324427"/>
    </source>
</evidence>
<dbReference type="PANTHER" id="PTHR11638:SF18">
    <property type="entry name" value="HEAT SHOCK PROTEIN 104"/>
    <property type="match status" value="1"/>
</dbReference>
<keyword evidence="5" id="KW-1185">Reference proteome</keyword>
<dbReference type="Gene3D" id="3.40.50.300">
    <property type="entry name" value="P-loop containing nucleotide triphosphate hydrolases"/>
    <property type="match status" value="1"/>
</dbReference>
<dbReference type="GO" id="GO:0016887">
    <property type="term" value="F:ATP hydrolysis activity"/>
    <property type="evidence" value="ECO:0007669"/>
    <property type="project" value="InterPro"/>
</dbReference>
<reference evidence="4 5" key="1">
    <citation type="submission" date="2021-11" db="EMBL/GenBank/DDBJ databases">
        <title>Black yeast isolated from Biological Soil Crust.</title>
        <authorList>
            <person name="Kurbessoian T."/>
        </authorList>
    </citation>
    <scope>NUCLEOTIDE SEQUENCE [LARGE SCALE GENOMIC DNA]</scope>
    <source>
        <strain evidence="4 5">CCFEE 5522</strain>
    </source>
</reference>
<dbReference type="InterPro" id="IPR003959">
    <property type="entry name" value="ATPase_AAA_core"/>
</dbReference>
<dbReference type="InterPro" id="IPR050130">
    <property type="entry name" value="ClpA_ClpB"/>
</dbReference>
<dbReference type="Pfam" id="PF00023">
    <property type="entry name" value="Ank"/>
    <property type="match status" value="1"/>
</dbReference>
<keyword evidence="1" id="KW-0547">Nucleotide-binding</keyword>
<comment type="caution">
    <text evidence="4">The sequence shown here is derived from an EMBL/GenBank/DDBJ whole genome shotgun (WGS) entry which is preliminary data.</text>
</comment>
<gene>
    <name evidence="4" type="ORF">LTR36_006481</name>
</gene>
<evidence type="ECO:0000313" key="4">
    <source>
        <dbReference type="EMBL" id="KAK4549484.1"/>
    </source>
</evidence>
<proteinExistence type="predicted"/>
<feature type="domain" description="ATPase AAA-type core" evidence="3">
    <location>
        <begin position="289"/>
        <end position="447"/>
    </location>
</feature>
<evidence type="ECO:0000256" key="1">
    <source>
        <dbReference type="ARBA" id="ARBA00022741"/>
    </source>
</evidence>
<evidence type="ECO:0000259" key="3">
    <source>
        <dbReference type="Pfam" id="PF07724"/>
    </source>
</evidence>
<dbReference type="PRINTS" id="PR00300">
    <property type="entry name" value="CLPPROTEASEA"/>
</dbReference>
<name>A0AAV9JV59_9PEZI</name>
<dbReference type="GO" id="GO:0005524">
    <property type="term" value="F:ATP binding"/>
    <property type="evidence" value="ECO:0007669"/>
    <property type="project" value="UniProtKB-KW"/>
</dbReference>
<dbReference type="Proteomes" id="UP001324427">
    <property type="component" value="Unassembled WGS sequence"/>
</dbReference>
<dbReference type="GO" id="GO:0034605">
    <property type="term" value="P:cellular response to heat"/>
    <property type="evidence" value="ECO:0007669"/>
    <property type="project" value="TreeGrafter"/>
</dbReference>
<sequence>MKRPFSLDAEAEAYKPPPFAKVQRTKPPAAKDLRLAPVFLPATTFIAEGEVDQILAAQGAPTDFSVETLAAGIAQGCSAGAVRGYLESYPGFQVEAGIKVLVNGCHPVLFYALERNCVDCVRLLLEHGCDAKVHDIYHVPALAFAIMRSKWMVVSPTEVVKTLLGFGAQPDVVPSDMWEDYLEPPPAIPTTEKDAKDGRIALYALTLWCESHHRRILAETLNLSVRYFLHKASLLTMTKARGMQLAQAHDYVALLKVPYLVVGQTFACRFVVDHVTSHIGMNIRSPLVLTFAGLSGHGKTEMAKQMGALLKVPITVVDCAQMRSDIGLFGSRSGYHGNHRGSQLNNFLTDMDGARSVVFLDEFDKTDQEVRNSLLLLLDSGEYHDRRTNKPIDATKTIWILATNLGDHAITKFYKDHMEGATETEKAKIPHKLLQNQLKALFRDRFSAAMAGRMKNVAPFYPFDANEQAVVAHKFLSELVDQLRQPIDLSPTTKRYPAHVHLAIKNDGKLCKHIADESYISELGARSLTTGIDDIRRDFYTTFVHNEELVTEEMNQGPLMRYTVQLVPVAGASDVSEVSVVRNGFTEHYRGQGDGSTAPVEDEVMVDGGVEELGDMFGNMMGGKGAVKREEKRDGVVGYF</sequence>
<dbReference type="SUPFAM" id="SSF48403">
    <property type="entry name" value="Ankyrin repeat"/>
    <property type="match status" value="1"/>
</dbReference>
<keyword evidence="2" id="KW-0067">ATP-binding</keyword>
<dbReference type="InterPro" id="IPR027417">
    <property type="entry name" value="P-loop_NTPase"/>
</dbReference>